<gene>
    <name evidence="1" type="ORF">BUALT_Bualt16G0034900</name>
</gene>
<accession>A0AAV6WJC7</accession>
<name>A0AAV6WJC7_9LAMI</name>
<dbReference type="PANTHER" id="PTHR31286:SF167">
    <property type="entry name" value="OS09G0268800 PROTEIN"/>
    <property type="match status" value="1"/>
</dbReference>
<evidence type="ECO:0008006" key="3">
    <source>
        <dbReference type="Google" id="ProtNLM"/>
    </source>
</evidence>
<dbReference type="AlphaFoldDB" id="A0AAV6WJC7"/>
<dbReference type="EMBL" id="WHWC01000016">
    <property type="protein sequence ID" value="KAG8367075.1"/>
    <property type="molecule type" value="Genomic_DNA"/>
</dbReference>
<dbReference type="PANTHER" id="PTHR31286">
    <property type="entry name" value="GLYCINE-RICH CELL WALL STRUCTURAL PROTEIN 1.8-LIKE"/>
    <property type="match status" value="1"/>
</dbReference>
<organism evidence="1 2">
    <name type="scientific">Buddleja alternifolia</name>
    <dbReference type="NCBI Taxonomy" id="168488"/>
    <lineage>
        <taxon>Eukaryota</taxon>
        <taxon>Viridiplantae</taxon>
        <taxon>Streptophyta</taxon>
        <taxon>Embryophyta</taxon>
        <taxon>Tracheophyta</taxon>
        <taxon>Spermatophyta</taxon>
        <taxon>Magnoliopsida</taxon>
        <taxon>eudicotyledons</taxon>
        <taxon>Gunneridae</taxon>
        <taxon>Pentapetalae</taxon>
        <taxon>asterids</taxon>
        <taxon>lamiids</taxon>
        <taxon>Lamiales</taxon>
        <taxon>Scrophulariaceae</taxon>
        <taxon>Buddlejeae</taxon>
        <taxon>Buddleja</taxon>
    </lineage>
</organism>
<proteinExistence type="predicted"/>
<reference evidence="1" key="1">
    <citation type="submission" date="2019-10" db="EMBL/GenBank/DDBJ databases">
        <authorList>
            <person name="Zhang R."/>
            <person name="Pan Y."/>
            <person name="Wang J."/>
            <person name="Ma R."/>
            <person name="Yu S."/>
        </authorList>
    </citation>
    <scope>NUCLEOTIDE SEQUENCE</scope>
    <source>
        <strain evidence="1">LA-IB0</strain>
        <tissue evidence="1">Leaf</tissue>
    </source>
</reference>
<sequence length="382" mass="42775">MFITLDNIRSIGDKVGSFIKSDLSVEKNRWRKAIRIRVTVDLRKPLIDSVILDLNPKPGIFIQVEIRFERLADFYYKCGILGHKFNSCNSAMANSSLEMESSSTLPFAIDSHPIAHSALWGHVNPCRALLGTPKTSSFLHEALNAKDSLHENLDCMVQELNSPIGDQADGAKTQLCLDGPALTNLISPPSWAYTLRPISNLTNQPILGPQINQIPSYGPSKYVIPSRRPPIKPDFPLKPDNNRSKCPLLELINYEPYKKNKQSSSPIVDLRDFMETSSSMEKPYELNYVFFPTHPSLLPILESDHLDDILHSVSITKSSDHTLFDNAEVEAKSIIITGKKMTKWKRLARSKYHFVRVDNVTNESGASPSLSLFSSGLEGLKE</sequence>
<evidence type="ECO:0000313" key="2">
    <source>
        <dbReference type="Proteomes" id="UP000826271"/>
    </source>
</evidence>
<evidence type="ECO:0000313" key="1">
    <source>
        <dbReference type="EMBL" id="KAG8367075.1"/>
    </source>
</evidence>
<keyword evidence="2" id="KW-1185">Reference proteome</keyword>
<comment type="caution">
    <text evidence="1">The sequence shown here is derived from an EMBL/GenBank/DDBJ whole genome shotgun (WGS) entry which is preliminary data.</text>
</comment>
<dbReference type="Proteomes" id="UP000826271">
    <property type="component" value="Unassembled WGS sequence"/>
</dbReference>
<protein>
    <recommendedName>
        <fullName evidence="3">Zinc knuckle CX2CX4HX4C domain-containing protein</fullName>
    </recommendedName>
</protein>
<dbReference type="InterPro" id="IPR040256">
    <property type="entry name" value="At4g02000-like"/>
</dbReference>